<dbReference type="InterPro" id="IPR005467">
    <property type="entry name" value="His_kinase_dom"/>
</dbReference>
<dbReference type="EC" id="2.7.13.3" evidence="2"/>
<comment type="catalytic activity">
    <reaction evidence="1">
        <text>ATP + protein L-histidine = ADP + protein N-phospho-L-histidine.</text>
        <dbReference type="EC" id="2.7.13.3"/>
    </reaction>
</comment>
<dbReference type="Proteomes" id="UP000321523">
    <property type="component" value="Unassembled WGS sequence"/>
</dbReference>
<sequence length="342" mass="37665">MERSEEKDNSLDDFDPILLKVAIEGARLGTFDYDVATNRCRWNRRLKEMVALPPSQQESFDSFAAMLHPEDRQKALTAVGAALDPEGNGLYACEMRLVSYDGATLWVSAAGQCVFDTGPMGRFPVRLVGIVRDVSQRVALLRQKDLLVREMSHRVKNSLQTALTMLDLQARFVGDGTARSELDEARGRIQSVAQVHQHLYQASDPTRIAIGDYLRNLVTELAVHLPVGVTEIDWSTTGDNLAVPTDDVLNVGLIVNELITNACKYAFVGRVHGCVTVSIHDGGQNVEIRVADDGVGLPRRVDPLCDGNLGMTIVRSVVEQLEGALFCERGTGTCFIVRFPKR</sequence>
<dbReference type="InterPro" id="IPR011495">
    <property type="entry name" value="Sig_transdc_His_kin_sub2_dim/P"/>
</dbReference>
<evidence type="ECO:0000313" key="9">
    <source>
        <dbReference type="EMBL" id="GEO41836.1"/>
    </source>
</evidence>
<evidence type="ECO:0000256" key="7">
    <source>
        <dbReference type="ARBA" id="ARBA00022840"/>
    </source>
</evidence>
<evidence type="ECO:0000256" key="3">
    <source>
        <dbReference type="ARBA" id="ARBA00022553"/>
    </source>
</evidence>
<keyword evidence="10" id="KW-1185">Reference proteome</keyword>
<dbReference type="PANTHER" id="PTHR41523:SF8">
    <property type="entry name" value="ETHYLENE RESPONSE SENSOR PROTEIN"/>
    <property type="match status" value="1"/>
</dbReference>
<dbReference type="SUPFAM" id="SSF55785">
    <property type="entry name" value="PYP-like sensor domain (PAS domain)"/>
    <property type="match status" value="1"/>
</dbReference>
<dbReference type="GO" id="GO:0004673">
    <property type="term" value="F:protein histidine kinase activity"/>
    <property type="evidence" value="ECO:0007669"/>
    <property type="project" value="UniProtKB-EC"/>
</dbReference>
<dbReference type="InterPro" id="IPR013655">
    <property type="entry name" value="PAS_fold_3"/>
</dbReference>
<evidence type="ECO:0000256" key="4">
    <source>
        <dbReference type="ARBA" id="ARBA00022679"/>
    </source>
</evidence>
<dbReference type="Gene3D" id="3.30.565.10">
    <property type="entry name" value="Histidine kinase-like ATPase, C-terminal domain"/>
    <property type="match status" value="1"/>
</dbReference>
<dbReference type="SUPFAM" id="SSF55874">
    <property type="entry name" value="ATPase domain of HSP90 chaperone/DNA topoisomerase II/histidine kinase"/>
    <property type="match status" value="1"/>
</dbReference>
<comment type="caution">
    <text evidence="9">The sequence shown here is derived from an EMBL/GenBank/DDBJ whole genome shotgun (WGS) entry which is preliminary data.</text>
</comment>
<evidence type="ECO:0000256" key="1">
    <source>
        <dbReference type="ARBA" id="ARBA00000085"/>
    </source>
</evidence>
<dbReference type="AlphaFoldDB" id="A0A512DZC4"/>
<dbReference type="OrthoDB" id="9767435at2"/>
<dbReference type="InterPro" id="IPR036890">
    <property type="entry name" value="HATPase_C_sf"/>
</dbReference>
<dbReference type="PANTHER" id="PTHR41523">
    <property type="entry name" value="TWO-COMPONENT SYSTEM SENSOR PROTEIN"/>
    <property type="match status" value="1"/>
</dbReference>
<dbReference type="SMART" id="SM00387">
    <property type="entry name" value="HATPase_c"/>
    <property type="match status" value="1"/>
</dbReference>
<evidence type="ECO:0000259" key="8">
    <source>
        <dbReference type="PROSITE" id="PS50109"/>
    </source>
</evidence>
<evidence type="ECO:0000256" key="2">
    <source>
        <dbReference type="ARBA" id="ARBA00012438"/>
    </source>
</evidence>
<gene>
    <name evidence="9" type="ORF">SAE02_59840</name>
</gene>
<dbReference type="RefSeq" id="WP_084721403.1">
    <property type="nucleotide sequence ID" value="NZ_BJYZ01000032.1"/>
</dbReference>
<keyword evidence="6" id="KW-0418">Kinase</keyword>
<evidence type="ECO:0000256" key="6">
    <source>
        <dbReference type="ARBA" id="ARBA00022777"/>
    </source>
</evidence>
<reference evidence="9 10" key="1">
    <citation type="submission" date="2019-07" db="EMBL/GenBank/DDBJ databases">
        <title>Whole genome shotgun sequence of Skermanella aerolata NBRC 106429.</title>
        <authorList>
            <person name="Hosoyama A."/>
            <person name="Uohara A."/>
            <person name="Ohji S."/>
            <person name="Ichikawa N."/>
        </authorList>
    </citation>
    <scope>NUCLEOTIDE SEQUENCE [LARGE SCALE GENOMIC DNA]</scope>
    <source>
        <strain evidence="9 10">NBRC 106429</strain>
    </source>
</reference>
<dbReference type="InterPro" id="IPR003594">
    <property type="entry name" value="HATPase_dom"/>
</dbReference>
<keyword evidence="5" id="KW-0547">Nucleotide-binding</keyword>
<keyword evidence="7" id="KW-0067">ATP-binding</keyword>
<evidence type="ECO:0000256" key="5">
    <source>
        <dbReference type="ARBA" id="ARBA00022741"/>
    </source>
</evidence>
<protein>
    <recommendedName>
        <fullName evidence="2">histidine kinase</fullName>
        <ecNumber evidence="2">2.7.13.3</ecNumber>
    </recommendedName>
</protein>
<dbReference type="Gene3D" id="3.30.450.20">
    <property type="entry name" value="PAS domain"/>
    <property type="match status" value="1"/>
</dbReference>
<dbReference type="EMBL" id="BJYZ01000032">
    <property type="protein sequence ID" value="GEO41836.1"/>
    <property type="molecule type" value="Genomic_DNA"/>
</dbReference>
<dbReference type="PROSITE" id="PS50109">
    <property type="entry name" value="HIS_KIN"/>
    <property type="match status" value="1"/>
</dbReference>
<dbReference type="Pfam" id="PF08447">
    <property type="entry name" value="PAS_3"/>
    <property type="match status" value="1"/>
</dbReference>
<evidence type="ECO:0000313" key="10">
    <source>
        <dbReference type="Proteomes" id="UP000321523"/>
    </source>
</evidence>
<dbReference type="InterPro" id="IPR035965">
    <property type="entry name" value="PAS-like_dom_sf"/>
</dbReference>
<organism evidence="9 10">
    <name type="scientific">Skermanella aerolata</name>
    <dbReference type="NCBI Taxonomy" id="393310"/>
    <lineage>
        <taxon>Bacteria</taxon>
        <taxon>Pseudomonadati</taxon>
        <taxon>Pseudomonadota</taxon>
        <taxon>Alphaproteobacteria</taxon>
        <taxon>Rhodospirillales</taxon>
        <taxon>Azospirillaceae</taxon>
        <taxon>Skermanella</taxon>
    </lineage>
</organism>
<name>A0A512DZC4_9PROT</name>
<dbReference type="Pfam" id="PF02518">
    <property type="entry name" value="HATPase_c"/>
    <property type="match status" value="1"/>
</dbReference>
<dbReference type="Pfam" id="PF07568">
    <property type="entry name" value="HisKA_2"/>
    <property type="match status" value="1"/>
</dbReference>
<proteinExistence type="predicted"/>
<accession>A0A512DZC4</accession>
<dbReference type="GO" id="GO:0005524">
    <property type="term" value="F:ATP binding"/>
    <property type="evidence" value="ECO:0007669"/>
    <property type="project" value="UniProtKB-KW"/>
</dbReference>
<keyword evidence="4" id="KW-0808">Transferase</keyword>
<feature type="domain" description="Histidine kinase" evidence="8">
    <location>
        <begin position="150"/>
        <end position="342"/>
    </location>
</feature>
<keyword evidence="3" id="KW-0597">Phosphoprotein</keyword>